<protein>
    <submittedName>
        <fullName evidence="5">Alkyl hydroperoxide reductase/ thiol specific antioxidant/ Mal allergen</fullName>
    </submittedName>
    <submittedName>
        <fullName evidence="4">Thioredoxin</fullName>
    </submittedName>
</protein>
<dbReference type="Proteomes" id="UP000001879">
    <property type="component" value="Chromosome"/>
</dbReference>
<dbReference type="Pfam" id="PF08534">
    <property type="entry name" value="Redoxin"/>
    <property type="match status" value="1"/>
</dbReference>
<reference evidence="4 6" key="2">
    <citation type="journal article" date="2012" name="BMC Genomics">
        <title>A comparative genomics perspective on the genetic content of the alkaliphilic haloarchaeon Natrialba magadii ATCC 43099T.</title>
        <authorList>
            <person name="Siddaramappa S."/>
            <person name="Challacombe J.F."/>
            <person name="Decastro R.E."/>
            <person name="Pfeiffer F."/>
            <person name="Sastre D.E."/>
            <person name="Gimenez M.I."/>
            <person name="Paggi R.A."/>
            <person name="Detter J.C."/>
            <person name="Davenport K.W."/>
            <person name="Goodwin L.A."/>
            <person name="Kyrpides N."/>
            <person name="Tapia R."/>
            <person name="Pitluck S."/>
            <person name="Lucas S."/>
            <person name="Woyke T."/>
            <person name="Maupin-Furlow J.A."/>
        </authorList>
    </citation>
    <scope>NUCLEOTIDE SEQUENCE [LARGE SCALE GENOMIC DNA]</scope>
    <source>
        <strain evidence="4">ATCC 43099</strain>
        <strain evidence="6">ATCC 43099 / DSM 3394 / CCM 3739 / CIP 104546 / IAM 13178 / JCM 8861 / NBRC 102185 / NCIMB 2190 / MS3</strain>
    </source>
</reference>
<dbReference type="EMBL" id="AOHS01000023">
    <property type="protein sequence ID" value="ELY31929.1"/>
    <property type="molecule type" value="Genomic_DNA"/>
</dbReference>
<dbReference type="KEGG" id="nmg:Nmag_3058"/>
<dbReference type="HOGENOM" id="CLU_090892_1_0_2"/>
<sequence>MQRRDVLAGIGSAGVLAGAGAVAVYGVPSPETLLGEDGERHEPLPIETVEAQGSEAGEVLIPAQDQPTFIDLFGTWCPPCVEQMPELAVANERIGDQVLFISVTSEGVGENRSITEDELVDWWAEHDGNWLLGVDHNAEMTERYLDGGFPTAAVIDASGRLQWSDSGVHSADEIVATIEEETDVEESP</sequence>
<dbReference type="GeneID" id="8825918"/>
<evidence type="ECO:0000313" key="4">
    <source>
        <dbReference type="EMBL" id="ADD06610.1"/>
    </source>
</evidence>
<proteinExistence type="predicted"/>
<dbReference type="Gene3D" id="3.40.30.10">
    <property type="entry name" value="Glutaredoxin"/>
    <property type="match status" value="1"/>
</dbReference>
<feature type="domain" description="Thioredoxin" evidence="3">
    <location>
        <begin position="38"/>
        <end position="183"/>
    </location>
</feature>
<dbReference type="eggNOG" id="arCOG06181">
    <property type="taxonomic scope" value="Archaea"/>
</dbReference>
<dbReference type="AlphaFoldDB" id="D3SR54"/>
<evidence type="ECO:0000259" key="3">
    <source>
        <dbReference type="PROSITE" id="PS51352"/>
    </source>
</evidence>
<keyword evidence="6" id="KW-1185">Reference proteome</keyword>
<gene>
    <name evidence="4" type="primary">trxA3</name>
    <name evidence="4" type="ordered locus">Nmag_3058</name>
    <name evidence="5" type="ORF">C500_05108</name>
</gene>
<name>D3SR54_NATMM</name>
<comment type="subcellular location">
    <subcellularLocation>
        <location evidence="1">Cell envelope</location>
    </subcellularLocation>
</comment>
<dbReference type="EMBL" id="CP001932">
    <property type="protein sequence ID" value="ADD06610.1"/>
    <property type="molecule type" value="Genomic_DNA"/>
</dbReference>
<organism evidence="4 6">
    <name type="scientific">Natrialba magadii (strain ATCC 43099 / DSM 3394 / CCM 3739 / CIP 104546 / IAM 13178 / JCM 8861 / NBRC 102185 / NCIMB 2190 / MS3)</name>
    <name type="common">Natronobacterium magadii</name>
    <dbReference type="NCBI Taxonomy" id="547559"/>
    <lineage>
        <taxon>Archaea</taxon>
        <taxon>Methanobacteriati</taxon>
        <taxon>Methanobacteriota</taxon>
        <taxon>Stenosarchaea group</taxon>
        <taxon>Halobacteria</taxon>
        <taxon>Halobacteriales</taxon>
        <taxon>Natrialbaceae</taxon>
        <taxon>Natrialba</taxon>
    </lineage>
</organism>
<dbReference type="RefSeq" id="WP_004214683.1">
    <property type="nucleotide sequence ID" value="NC_013922.1"/>
</dbReference>
<dbReference type="PaxDb" id="547559-Nmag_3058"/>
<evidence type="ECO:0000256" key="1">
    <source>
        <dbReference type="ARBA" id="ARBA00004196"/>
    </source>
</evidence>
<reference evidence="6" key="1">
    <citation type="submission" date="2010-02" db="EMBL/GenBank/DDBJ databases">
        <title>Complete sequence of chromosome of Natrialba magadii ATCC 43099.</title>
        <authorList>
            <consortium name="US DOE Joint Genome Institute"/>
            <person name="Lucas S."/>
            <person name="Copeland A."/>
            <person name="Lapidus A."/>
            <person name="Cheng J.-F."/>
            <person name="Bruce D."/>
            <person name="Goodwin L."/>
            <person name="Pitluck S."/>
            <person name="Davenport K."/>
            <person name="Saunders E."/>
            <person name="Detter J.C."/>
            <person name="Han C."/>
            <person name="Tapia R."/>
            <person name="Land M."/>
            <person name="Hauser L."/>
            <person name="Kyrpides N."/>
            <person name="Mikhailova N."/>
            <person name="De Castro R.E."/>
            <person name="Maupin-Furlow J.A."/>
            <person name="Woyke T."/>
        </authorList>
    </citation>
    <scope>NUCLEOTIDE SEQUENCE [LARGE SCALE GENOMIC DNA]</scope>
    <source>
        <strain evidence="6">ATCC 43099 / DSM 3394 / CCM 3739 / CIP 104546 / IAM 13178 / JCM 8861 / NBRC 102185 / NCIMB 2190 / MS3</strain>
    </source>
</reference>
<keyword evidence="2" id="KW-0201">Cytochrome c-type biogenesis</keyword>
<dbReference type="PANTHER" id="PTHR42852">
    <property type="entry name" value="THIOL:DISULFIDE INTERCHANGE PROTEIN DSBE"/>
    <property type="match status" value="1"/>
</dbReference>
<dbReference type="SUPFAM" id="SSF52833">
    <property type="entry name" value="Thioredoxin-like"/>
    <property type="match status" value="1"/>
</dbReference>
<dbReference type="OrthoDB" id="115386at2157"/>
<dbReference type="InterPro" id="IPR013740">
    <property type="entry name" value="Redoxin"/>
</dbReference>
<reference evidence="4" key="4">
    <citation type="submission" date="2016-09" db="EMBL/GenBank/DDBJ databases">
        <authorList>
            <person name="Pfeiffer F."/>
        </authorList>
    </citation>
    <scope>NUCLEOTIDE SEQUENCE</scope>
    <source>
        <strain evidence="4">ATCC 43099</strain>
    </source>
</reference>
<dbReference type="PATRIC" id="fig|547559.17.peg.978"/>
<dbReference type="PANTHER" id="PTHR42852:SF13">
    <property type="entry name" value="PROTEIN DIPZ"/>
    <property type="match status" value="1"/>
</dbReference>
<dbReference type="InterPro" id="IPR036249">
    <property type="entry name" value="Thioredoxin-like_sf"/>
</dbReference>
<evidence type="ECO:0000313" key="7">
    <source>
        <dbReference type="Proteomes" id="UP000011543"/>
    </source>
</evidence>
<evidence type="ECO:0000313" key="6">
    <source>
        <dbReference type="Proteomes" id="UP000001879"/>
    </source>
</evidence>
<accession>D3SR54</accession>
<dbReference type="STRING" id="547559.Nmag_3058"/>
<reference evidence="5 7" key="3">
    <citation type="journal article" date="2014" name="PLoS Genet.">
        <title>Phylogenetically driven sequencing of extremely halophilic archaea reveals strategies for static and dynamic osmo-response.</title>
        <authorList>
            <person name="Becker E.A."/>
            <person name="Seitzer P.M."/>
            <person name="Tritt A."/>
            <person name="Larsen D."/>
            <person name="Krusor M."/>
            <person name="Yao A.I."/>
            <person name="Wu D."/>
            <person name="Madern D."/>
            <person name="Eisen J.A."/>
            <person name="Darling A.E."/>
            <person name="Facciotti M.T."/>
        </authorList>
    </citation>
    <scope>NUCLEOTIDE SEQUENCE [LARGE SCALE GENOMIC DNA]</scope>
    <source>
        <strain evidence="7">ATCC 43099 / DSM 3394 / CCM 3739 / CIP 104546 / IAM 13178 / JCM 8861 / NBRC 102185 / NCIMB 2190 / MS3</strain>
        <strain evidence="5">MS-3</strain>
    </source>
</reference>
<dbReference type="GO" id="GO:0017004">
    <property type="term" value="P:cytochrome complex assembly"/>
    <property type="evidence" value="ECO:0007669"/>
    <property type="project" value="UniProtKB-KW"/>
</dbReference>
<dbReference type="InterPro" id="IPR013766">
    <property type="entry name" value="Thioredoxin_domain"/>
</dbReference>
<dbReference type="CDD" id="cd02966">
    <property type="entry name" value="TlpA_like_family"/>
    <property type="match status" value="1"/>
</dbReference>
<dbReference type="InterPro" id="IPR017937">
    <property type="entry name" value="Thioredoxin_CS"/>
</dbReference>
<evidence type="ECO:0000256" key="2">
    <source>
        <dbReference type="ARBA" id="ARBA00022748"/>
    </source>
</evidence>
<dbReference type="Proteomes" id="UP000011543">
    <property type="component" value="Unassembled WGS sequence"/>
</dbReference>
<dbReference type="GO" id="GO:0016491">
    <property type="term" value="F:oxidoreductase activity"/>
    <property type="evidence" value="ECO:0007669"/>
    <property type="project" value="InterPro"/>
</dbReference>
<dbReference type="PROSITE" id="PS51352">
    <property type="entry name" value="THIOREDOXIN_2"/>
    <property type="match status" value="1"/>
</dbReference>
<dbReference type="PROSITE" id="PS00194">
    <property type="entry name" value="THIOREDOXIN_1"/>
    <property type="match status" value="1"/>
</dbReference>
<evidence type="ECO:0000313" key="5">
    <source>
        <dbReference type="EMBL" id="ELY31929.1"/>
    </source>
</evidence>
<dbReference type="InterPro" id="IPR050553">
    <property type="entry name" value="Thioredoxin_ResA/DsbE_sf"/>
</dbReference>